<reference evidence="1" key="1">
    <citation type="submission" date="2019-08" db="EMBL/GenBank/DDBJ databases">
        <title>The genome of the North American firefly Photinus pyralis.</title>
        <authorList>
            <consortium name="Photinus pyralis genome working group"/>
            <person name="Fallon T.R."/>
            <person name="Sander Lower S.E."/>
            <person name="Weng J.-K."/>
        </authorList>
    </citation>
    <scope>NUCLEOTIDE SEQUENCE</scope>
    <source>
        <strain evidence="1">TRF0915ILg1</strain>
        <tissue evidence="1">Whole body</tissue>
    </source>
</reference>
<dbReference type="Gene3D" id="1.25.40.20">
    <property type="entry name" value="Ankyrin repeat-containing domain"/>
    <property type="match status" value="1"/>
</dbReference>
<dbReference type="OrthoDB" id="2157354at2759"/>
<dbReference type="AlphaFoldDB" id="A0A8K0G7Q0"/>
<feature type="non-terminal residue" evidence="1">
    <location>
        <position position="1"/>
    </location>
</feature>
<dbReference type="InterPro" id="IPR002110">
    <property type="entry name" value="Ankyrin_rpt"/>
</dbReference>
<dbReference type="Proteomes" id="UP000801492">
    <property type="component" value="Unassembled WGS sequence"/>
</dbReference>
<comment type="caution">
    <text evidence="1">The sequence shown here is derived from an EMBL/GenBank/DDBJ whole genome shotgun (WGS) entry which is preliminary data.</text>
</comment>
<name>A0A8K0G7Q0_IGNLU</name>
<evidence type="ECO:0000313" key="1">
    <source>
        <dbReference type="EMBL" id="KAF2891672.1"/>
    </source>
</evidence>
<dbReference type="SUPFAM" id="SSF48403">
    <property type="entry name" value="Ankyrin repeat"/>
    <property type="match status" value="1"/>
</dbReference>
<proteinExistence type="predicted"/>
<evidence type="ECO:0000313" key="2">
    <source>
        <dbReference type="Proteomes" id="UP000801492"/>
    </source>
</evidence>
<dbReference type="Pfam" id="PF12796">
    <property type="entry name" value="Ank_2"/>
    <property type="match status" value="1"/>
</dbReference>
<organism evidence="1 2">
    <name type="scientific">Ignelater luminosus</name>
    <name type="common">Cucubano</name>
    <name type="synonym">Pyrophorus luminosus</name>
    <dbReference type="NCBI Taxonomy" id="2038154"/>
    <lineage>
        <taxon>Eukaryota</taxon>
        <taxon>Metazoa</taxon>
        <taxon>Ecdysozoa</taxon>
        <taxon>Arthropoda</taxon>
        <taxon>Hexapoda</taxon>
        <taxon>Insecta</taxon>
        <taxon>Pterygota</taxon>
        <taxon>Neoptera</taxon>
        <taxon>Endopterygota</taxon>
        <taxon>Coleoptera</taxon>
        <taxon>Polyphaga</taxon>
        <taxon>Elateriformia</taxon>
        <taxon>Elateroidea</taxon>
        <taxon>Elateridae</taxon>
        <taxon>Agrypninae</taxon>
        <taxon>Pyrophorini</taxon>
        <taxon>Ignelater</taxon>
    </lineage>
</organism>
<dbReference type="InterPro" id="IPR036770">
    <property type="entry name" value="Ankyrin_rpt-contain_sf"/>
</dbReference>
<gene>
    <name evidence="1" type="ORF">ILUMI_14501</name>
</gene>
<keyword evidence="2" id="KW-1185">Reference proteome</keyword>
<protein>
    <submittedName>
        <fullName evidence="1">Uncharacterized protein</fullName>
    </submittedName>
</protein>
<accession>A0A8K0G7Q0</accession>
<sequence length="282" mass="33459">MDRSQAGLLLHKSIKRYDFATFNNLLYTTELDVDWQNEAGDTPLLTCLRWRLYGFIKPLLSMGANIMKTNKRKESPLQYAISYKLSIVQWLLEESVDKQYMYDTTLTDTLHSFVKLEEYLYDVDVYVINEEVGMPEAVVCIMTENPLHIYDIVVRELNIYLNQLERDDSIEKCDLARIYEMLIRRTINLNTAVAFRIMWSKFHQNDLFSLAHDLLFTYLRCCGFSNQEYVECLRLILAHPNSSYFTSYRFDVSSTNFYDLLFYQFAVRNLDKHHRMLIILES</sequence>
<dbReference type="EMBL" id="VTPC01025780">
    <property type="protein sequence ID" value="KAF2891672.1"/>
    <property type="molecule type" value="Genomic_DNA"/>
</dbReference>